<accession>A0A1I5B5A5</accession>
<dbReference type="GO" id="GO:0006508">
    <property type="term" value="P:proteolysis"/>
    <property type="evidence" value="ECO:0007669"/>
    <property type="project" value="UniProtKB-KW"/>
</dbReference>
<dbReference type="OrthoDB" id="5946873at2"/>
<reference evidence="3 4" key="1">
    <citation type="submission" date="2016-10" db="EMBL/GenBank/DDBJ databases">
        <authorList>
            <person name="de Groot N.N."/>
        </authorList>
    </citation>
    <scope>NUCLEOTIDE SEQUENCE [LARGE SCALE GENOMIC DNA]</scope>
    <source>
        <strain evidence="3 4">CGMCC 1.7659</strain>
    </source>
</reference>
<dbReference type="STRING" id="578942.SAMN05216289_1517"/>
<dbReference type="RefSeq" id="WP_092410969.1">
    <property type="nucleotide sequence ID" value="NZ_FOVF01000051.1"/>
</dbReference>
<dbReference type="AlphaFoldDB" id="A0A1I5B5A5"/>
<feature type="transmembrane region" description="Helical" evidence="1">
    <location>
        <begin position="389"/>
        <end position="407"/>
    </location>
</feature>
<dbReference type="Pfam" id="PF02517">
    <property type="entry name" value="Rce1-like"/>
    <property type="match status" value="1"/>
</dbReference>
<keyword evidence="3" id="KW-0645">Protease</keyword>
<dbReference type="InterPro" id="IPR003675">
    <property type="entry name" value="Rce1/LyrA-like_dom"/>
</dbReference>
<gene>
    <name evidence="3" type="ORF">SAMN05216289_1517</name>
</gene>
<keyword evidence="4" id="KW-1185">Reference proteome</keyword>
<feature type="transmembrane region" description="Helical" evidence="1">
    <location>
        <begin position="447"/>
        <end position="465"/>
    </location>
</feature>
<keyword evidence="3" id="KW-0378">Hydrolase</keyword>
<evidence type="ECO:0000256" key="1">
    <source>
        <dbReference type="SAM" id="Phobius"/>
    </source>
</evidence>
<feature type="domain" description="CAAX prenyl protease 2/Lysostaphin resistance protein A-like" evidence="2">
    <location>
        <begin position="442"/>
        <end position="504"/>
    </location>
</feature>
<keyword evidence="1" id="KW-0812">Transmembrane</keyword>
<feature type="transmembrane region" description="Helical" evidence="1">
    <location>
        <begin position="301"/>
        <end position="318"/>
    </location>
</feature>
<evidence type="ECO:0000313" key="3">
    <source>
        <dbReference type="EMBL" id="SFN69790.1"/>
    </source>
</evidence>
<proteinExistence type="predicted"/>
<organism evidence="3 4">
    <name type="scientific">Dokdonella immobilis</name>
    <dbReference type="NCBI Taxonomy" id="578942"/>
    <lineage>
        <taxon>Bacteria</taxon>
        <taxon>Pseudomonadati</taxon>
        <taxon>Pseudomonadota</taxon>
        <taxon>Gammaproteobacteria</taxon>
        <taxon>Lysobacterales</taxon>
        <taxon>Rhodanobacteraceae</taxon>
        <taxon>Dokdonella</taxon>
    </lineage>
</organism>
<feature type="transmembrane region" description="Helical" evidence="1">
    <location>
        <begin position="422"/>
        <end position="440"/>
    </location>
</feature>
<keyword evidence="1" id="KW-0472">Membrane</keyword>
<dbReference type="GO" id="GO:0004175">
    <property type="term" value="F:endopeptidase activity"/>
    <property type="evidence" value="ECO:0007669"/>
    <property type="project" value="UniProtKB-ARBA"/>
</dbReference>
<protein>
    <submittedName>
        <fullName evidence="3">CAAX protease self-immunity</fullName>
    </submittedName>
</protein>
<sequence>MARIDRSGSLSTARKLAQATAILVTAVIAMLALAQLARVQLDRHLDDRAVAILGALVHAETPHRWSPRLPADIVAARAFGTDQAEFLSTGFRVRSSGQPVDIGLVIAGAIDLMRFSGFDVGLDAEQPGMLSFLVRTDLDGPLCISTGTAFDPGQSRIRIPLDRLGWTCGGKPAAMPKRAAMLRLRFELPPTAAATLREVEARPASPISVDALERLELPLLPSPREPHDFDRALARIAMNSRSESWPVLQLPFDGRVEQILVARDRITATLPDAVIVANGDFPRVASRARLWEPTPATDDSIVLRSTMLGVYALLLLVLRMRPPLDYRLRALLELLGVTAVPLGLIVGGFIGDDIDPLHLAACAITLLFALSLLFGGAPAQPSARTLKRGWWVALGSFALTLGVVLYMTHGKLPQQLPESSRVLHYAAWAAIQQFLICVIVAERIERVLGSASWGLLGAALVFSLLHTPNAMLMQLTFVAGLIWVWNWQRHRALLANMVAHAACGLLLTQSLPKEWLHSAEVSARFFLLGGS</sequence>
<name>A0A1I5B5A5_9GAMM</name>
<feature type="transmembrane region" description="Helical" evidence="1">
    <location>
        <begin position="357"/>
        <end position="377"/>
    </location>
</feature>
<dbReference type="EMBL" id="FOVF01000051">
    <property type="protein sequence ID" value="SFN69790.1"/>
    <property type="molecule type" value="Genomic_DNA"/>
</dbReference>
<dbReference type="GO" id="GO:0080120">
    <property type="term" value="P:CAAX-box protein maturation"/>
    <property type="evidence" value="ECO:0007669"/>
    <property type="project" value="UniProtKB-ARBA"/>
</dbReference>
<feature type="transmembrane region" description="Helical" evidence="1">
    <location>
        <begin position="330"/>
        <end position="351"/>
    </location>
</feature>
<dbReference type="Proteomes" id="UP000198575">
    <property type="component" value="Unassembled WGS sequence"/>
</dbReference>
<evidence type="ECO:0000313" key="4">
    <source>
        <dbReference type="Proteomes" id="UP000198575"/>
    </source>
</evidence>
<keyword evidence="1" id="KW-1133">Transmembrane helix</keyword>
<feature type="transmembrane region" description="Helical" evidence="1">
    <location>
        <begin position="471"/>
        <end position="487"/>
    </location>
</feature>
<evidence type="ECO:0000259" key="2">
    <source>
        <dbReference type="Pfam" id="PF02517"/>
    </source>
</evidence>